<reference evidence="3 4" key="1">
    <citation type="submission" date="2017-04" db="EMBL/GenBank/DDBJ databases">
        <title>Complete Genome Sequence of Streptomyces gilvosporeus F607, a Capable Producer of Natamycin.</title>
        <authorList>
            <person name="Zong G."/>
            <person name="Zhong C."/>
            <person name="Fu J."/>
            <person name="Qin R."/>
            <person name="Cao G."/>
        </authorList>
    </citation>
    <scope>NUCLEOTIDE SEQUENCE [LARGE SCALE GENOMIC DNA]</scope>
    <source>
        <strain evidence="3 4">F607</strain>
    </source>
</reference>
<dbReference type="Pfam" id="PF06259">
    <property type="entry name" value="Abhydrolase_8"/>
    <property type="match status" value="1"/>
</dbReference>
<dbReference type="AlphaFoldDB" id="A0A1V0TTU5"/>
<evidence type="ECO:0000313" key="3">
    <source>
        <dbReference type="EMBL" id="ARF56270.1"/>
    </source>
</evidence>
<evidence type="ECO:0000259" key="2">
    <source>
        <dbReference type="Pfam" id="PF06259"/>
    </source>
</evidence>
<evidence type="ECO:0000256" key="1">
    <source>
        <dbReference type="SAM" id="MobiDB-lite"/>
    </source>
</evidence>
<feature type="domain" description="DUF1023" evidence="2">
    <location>
        <begin position="255"/>
        <end position="428"/>
    </location>
</feature>
<sequence length="513" mass="54791">MTGRGGAADTAQSRMKRLNENFRFASQECALIQTTIDGAVTELQAIQKLLHAMLDKITHAGFKVTPNGEVLDPHEGDAPDGDPDPEAQKRENERMVRQQEIFDALRAAMEVDDRYCLALSQLSVDRGLKVGGLESQRDASLISKIAARGIGLDGAKAPAKGTDPKKVHDWWNGLSKEEREEQLALNPSVIGNLDGIPAKDRDKANRVNLDRLIAMYPEPVPDGVEERHNGFKAIRVRLVTDAGKKPEPLLLGIGPEGQGRAILSYGDPDTADNVAAYVPGLNTTLSDVGGQDGDRAWNVGQAAQDGKHKTASIVWLGYDAPQTGSFGPSDGEVADEERGRRGGKDFGKFLDGIQATHQGDRPHVTAIGHSYGSFTLGQAAQREGGIPADDIILVGSPGTGAQKAEELGVGADHVWTGAAESDPVTHAPSKNEAVGEAIGGPIVGGITHFADPHQLWFGRDPASEEFGGHRFAVDDGVPWNSHSDYFREGSPSLNNMGRIVCGQPEKVVSQGER</sequence>
<keyword evidence="4" id="KW-1185">Reference proteome</keyword>
<gene>
    <name evidence="3" type="ORF">B1H19_20665</name>
</gene>
<dbReference type="KEGG" id="sgv:B1H19_20665"/>
<dbReference type="Proteomes" id="UP000192726">
    <property type="component" value="Chromosome"/>
</dbReference>
<dbReference type="SUPFAM" id="SSF53474">
    <property type="entry name" value="alpha/beta-Hydrolases"/>
    <property type="match status" value="1"/>
</dbReference>
<dbReference type="STRING" id="553510.B1H19_20665"/>
<evidence type="ECO:0000313" key="4">
    <source>
        <dbReference type="Proteomes" id="UP000192726"/>
    </source>
</evidence>
<dbReference type="InterPro" id="IPR029058">
    <property type="entry name" value="AB_hydrolase_fold"/>
</dbReference>
<organism evidence="3 4">
    <name type="scientific">Streptomyces gilvosporeus</name>
    <dbReference type="NCBI Taxonomy" id="553510"/>
    <lineage>
        <taxon>Bacteria</taxon>
        <taxon>Bacillati</taxon>
        <taxon>Actinomycetota</taxon>
        <taxon>Actinomycetes</taxon>
        <taxon>Kitasatosporales</taxon>
        <taxon>Streptomycetaceae</taxon>
        <taxon>Streptomyces</taxon>
    </lineage>
</organism>
<proteinExistence type="predicted"/>
<feature type="region of interest" description="Disordered" evidence="1">
    <location>
        <begin position="65"/>
        <end position="93"/>
    </location>
</feature>
<protein>
    <recommendedName>
        <fullName evidence="2">DUF1023 domain-containing protein</fullName>
    </recommendedName>
</protein>
<name>A0A1V0TTU5_9ACTN</name>
<dbReference type="InterPro" id="IPR010427">
    <property type="entry name" value="DUF1023"/>
</dbReference>
<dbReference type="EMBL" id="CP020569">
    <property type="protein sequence ID" value="ARF56270.1"/>
    <property type="molecule type" value="Genomic_DNA"/>
</dbReference>
<accession>A0A1V0TTU5</accession>